<evidence type="ECO:0000256" key="1">
    <source>
        <dbReference type="SAM" id="MobiDB-lite"/>
    </source>
</evidence>
<accession>A0A4C1TZ21</accession>
<dbReference type="EMBL" id="BGZK01000104">
    <property type="protein sequence ID" value="GBP19064.1"/>
    <property type="molecule type" value="Genomic_DNA"/>
</dbReference>
<dbReference type="Proteomes" id="UP000299102">
    <property type="component" value="Unassembled WGS sequence"/>
</dbReference>
<sequence length="111" mass="12567">MPSQIQSSYRIKNKTIARSEAKSYSGETRKDNARLKKVGAVIRVRYQNRGRVVTNKRGAGTKHVDRNGGFRFKNKQRGASLNEDLTVAEYARGPTSRRGALRRRRGLYGVD</sequence>
<feature type="compositionally biased region" description="Basic and acidic residues" evidence="1">
    <location>
        <begin position="17"/>
        <end position="30"/>
    </location>
</feature>
<feature type="compositionally biased region" description="Polar residues" evidence="1">
    <location>
        <begin position="1"/>
        <end position="10"/>
    </location>
</feature>
<organism evidence="2 3">
    <name type="scientific">Eumeta variegata</name>
    <name type="common">Bagworm moth</name>
    <name type="synonym">Eumeta japonica</name>
    <dbReference type="NCBI Taxonomy" id="151549"/>
    <lineage>
        <taxon>Eukaryota</taxon>
        <taxon>Metazoa</taxon>
        <taxon>Ecdysozoa</taxon>
        <taxon>Arthropoda</taxon>
        <taxon>Hexapoda</taxon>
        <taxon>Insecta</taxon>
        <taxon>Pterygota</taxon>
        <taxon>Neoptera</taxon>
        <taxon>Endopterygota</taxon>
        <taxon>Lepidoptera</taxon>
        <taxon>Glossata</taxon>
        <taxon>Ditrysia</taxon>
        <taxon>Tineoidea</taxon>
        <taxon>Psychidae</taxon>
        <taxon>Oiketicinae</taxon>
        <taxon>Eumeta</taxon>
    </lineage>
</organism>
<feature type="region of interest" description="Disordered" evidence="1">
    <location>
        <begin position="1"/>
        <end position="30"/>
    </location>
</feature>
<reference evidence="2 3" key="1">
    <citation type="journal article" date="2019" name="Commun. Biol.">
        <title>The bagworm genome reveals a unique fibroin gene that provides high tensile strength.</title>
        <authorList>
            <person name="Kono N."/>
            <person name="Nakamura H."/>
            <person name="Ohtoshi R."/>
            <person name="Tomita M."/>
            <person name="Numata K."/>
            <person name="Arakawa K."/>
        </authorList>
    </citation>
    <scope>NUCLEOTIDE SEQUENCE [LARGE SCALE GENOMIC DNA]</scope>
</reference>
<keyword evidence="3" id="KW-1185">Reference proteome</keyword>
<gene>
    <name evidence="2" type="ORF">EVAR_83376_1</name>
</gene>
<name>A0A4C1TZ21_EUMVA</name>
<evidence type="ECO:0000313" key="3">
    <source>
        <dbReference type="Proteomes" id="UP000299102"/>
    </source>
</evidence>
<evidence type="ECO:0000313" key="2">
    <source>
        <dbReference type="EMBL" id="GBP19064.1"/>
    </source>
</evidence>
<dbReference type="AlphaFoldDB" id="A0A4C1TZ21"/>
<comment type="caution">
    <text evidence="2">The sequence shown here is derived from an EMBL/GenBank/DDBJ whole genome shotgun (WGS) entry which is preliminary data.</text>
</comment>
<proteinExistence type="predicted"/>
<protein>
    <submittedName>
        <fullName evidence="2">Uncharacterized protein</fullName>
    </submittedName>
</protein>